<dbReference type="RefSeq" id="WP_022053581.1">
    <property type="nucleotide sequence ID" value="NZ_HF998123.1"/>
</dbReference>
<dbReference type="AlphaFoldDB" id="R5V747"/>
<comment type="caution">
    <text evidence="1">The sequence shown here is derived from an EMBL/GenBank/DDBJ whole genome shotgun (WGS) entry which is preliminary data.</text>
</comment>
<gene>
    <name evidence="1" type="ORF">BN536_01329</name>
</gene>
<reference evidence="1" key="1">
    <citation type="submission" date="2012-11" db="EMBL/GenBank/DDBJ databases">
        <title>Dependencies among metagenomic species, viruses, plasmids and units of genetic variation.</title>
        <authorList>
            <person name="Nielsen H.B."/>
            <person name="Almeida M."/>
            <person name="Juncker A.S."/>
            <person name="Rasmussen S."/>
            <person name="Li J."/>
            <person name="Sunagawa S."/>
            <person name="Plichta D."/>
            <person name="Gautier L."/>
            <person name="Le Chatelier E."/>
            <person name="Peletier E."/>
            <person name="Bonde I."/>
            <person name="Nielsen T."/>
            <person name="Manichanh C."/>
            <person name="Arumugam M."/>
            <person name="Batto J."/>
            <person name="Santos M.B.Q.D."/>
            <person name="Blom N."/>
            <person name="Borruel N."/>
            <person name="Burgdorf K.S."/>
            <person name="Boumezbeur F."/>
            <person name="Casellas F."/>
            <person name="Dore J."/>
            <person name="Guarner F."/>
            <person name="Hansen T."/>
            <person name="Hildebrand F."/>
            <person name="Kaas R.S."/>
            <person name="Kennedy S."/>
            <person name="Kristiansen K."/>
            <person name="Kultima J.R."/>
            <person name="Leonard P."/>
            <person name="Levenez F."/>
            <person name="Lund O."/>
            <person name="Moumen B."/>
            <person name="Le Paslier D."/>
            <person name="Pons N."/>
            <person name="Pedersen O."/>
            <person name="Prifti E."/>
            <person name="Qin J."/>
            <person name="Raes J."/>
            <person name="Tap J."/>
            <person name="Tims S."/>
            <person name="Ussery D.W."/>
            <person name="Yamada T."/>
            <person name="MetaHit consortium"/>
            <person name="Renault P."/>
            <person name="Sicheritz-Ponten T."/>
            <person name="Bork P."/>
            <person name="Wang J."/>
            <person name="Brunak S."/>
            <person name="Ehrlich S.D."/>
        </authorList>
    </citation>
    <scope>NUCLEOTIDE SEQUENCE [LARGE SCALE GENOMIC DNA]</scope>
</reference>
<dbReference type="Proteomes" id="UP000018372">
    <property type="component" value="Unassembled WGS sequence"/>
</dbReference>
<organism evidence="1 2">
    <name type="scientific">Phocaeicola plebeius CAG:211</name>
    <dbReference type="NCBI Taxonomy" id="1263052"/>
    <lineage>
        <taxon>Bacteria</taxon>
        <taxon>Pseudomonadati</taxon>
        <taxon>Bacteroidota</taxon>
        <taxon>Bacteroidia</taxon>
        <taxon>Bacteroidales</taxon>
        <taxon>Bacteroidaceae</taxon>
        <taxon>Phocaeicola</taxon>
    </lineage>
</organism>
<proteinExistence type="predicted"/>
<protein>
    <submittedName>
        <fullName evidence="1">Uncharacterized protein</fullName>
    </submittedName>
</protein>
<accession>R5V747</accession>
<evidence type="ECO:0000313" key="1">
    <source>
        <dbReference type="EMBL" id="CCZ86403.1"/>
    </source>
</evidence>
<evidence type="ECO:0000313" key="2">
    <source>
        <dbReference type="Proteomes" id="UP000018372"/>
    </source>
</evidence>
<name>R5V747_9BACT</name>
<dbReference type="EMBL" id="CBAT010000033">
    <property type="protein sequence ID" value="CCZ86403.1"/>
    <property type="molecule type" value="Genomic_DNA"/>
</dbReference>
<sequence>MKKVISFLKEEKWSLFSICLTILSVIIGSPFMLAADATATVAVTEGGAQASPGQAGVESQVPGQATTVSGAASATGGVGGDGLVQPDIDNDIFLIGTDETVLDGIMRKAKRQVRVHGFEVDHYLIDEQKAVVETTEKYTAADSQTAVIKVASKDAGLFQEYGTIIAKGVNGYDPTGQKELEGVDLMLFIVGKDASNSGSPIVRAVNGPKSSSSDEYCNVPTIEAGTKLVLLSNACAETQKQVAPDLVIPQPTRVYLQKTIMNQIISDYFDSQKKRIPFQKATIAEAAVKQYRRKNNRTLWIGHKGKFKVDRGQMGVQDVYTTEGIRWQIKREWQHDGDWTFEEIIALAKLKFTGNDCSKEAFWLQGRDMLESIQNIDFTKHKDITMTSDNVWGFACTKLHTVFGDFYLKHEPTLDVIGYANSGAILDMEGLVRYWMKNEEKSTENIEGEEAKREAVISINALALKGYSHIWVEGDDKGSLPGATVVITHDNASEAPSSPAKGQIYYLKQACTGISGSKAGEFWKWNGSSWEKYEGEIYTKDEF</sequence>